<evidence type="ECO:0000256" key="2">
    <source>
        <dbReference type="ARBA" id="ARBA00012169"/>
    </source>
</evidence>
<name>A0A915ZEA7_9GLOM</name>
<evidence type="ECO:0000259" key="7">
    <source>
        <dbReference type="PROSITE" id="PS51545"/>
    </source>
</evidence>
<feature type="compositionally biased region" description="Low complexity" evidence="5">
    <location>
        <begin position="742"/>
        <end position="767"/>
    </location>
</feature>
<dbReference type="InterPro" id="IPR001263">
    <property type="entry name" value="PI3K_accessory_dom"/>
</dbReference>
<dbReference type="GO" id="GO:0016020">
    <property type="term" value="C:membrane"/>
    <property type="evidence" value="ECO:0007669"/>
    <property type="project" value="TreeGrafter"/>
</dbReference>
<dbReference type="PANTHER" id="PTHR10048:SF22">
    <property type="entry name" value="PHOSPHATIDYLINOSITOL 4-KINASE BETA"/>
    <property type="match status" value="1"/>
</dbReference>
<dbReference type="InterPro" id="IPR015433">
    <property type="entry name" value="PI3/4_kinase"/>
</dbReference>
<dbReference type="AlphaFoldDB" id="A0A915ZEA7"/>
<dbReference type="InterPro" id="IPR018936">
    <property type="entry name" value="PI3/4_kinase_CS"/>
</dbReference>
<evidence type="ECO:0000256" key="4">
    <source>
        <dbReference type="ARBA" id="ARBA00022777"/>
    </source>
</evidence>
<feature type="region of interest" description="Disordered" evidence="5">
    <location>
        <begin position="537"/>
        <end position="662"/>
    </location>
</feature>
<feature type="compositionally biased region" description="Basic and acidic residues" evidence="5">
    <location>
        <begin position="593"/>
        <end position="629"/>
    </location>
</feature>
<dbReference type="GO" id="GO:0048015">
    <property type="term" value="P:phosphatidylinositol-mediated signaling"/>
    <property type="evidence" value="ECO:0007669"/>
    <property type="project" value="TreeGrafter"/>
</dbReference>
<feature type="compositionally biased region" description="Polar residues" evidence="5">
    <location>
        <begin position="224"/>
        <end position="233"/>
    </location>
</feature>
<evidence type="ECO:0000259" key="6">
    <source>
        <dbReference type="PROSITE" id="PS50290"/>
    </source>
</evidence>
<dbReference type="PROSITE" id="PS50290">
    <property type="entry name" value="PI3_4_KINASE_3"/>
    <property type="match status" value="1"/>
</dbReference>
<comment type="caution">
    <text evidence="8">The sequence shown here is derived from an EMBL/GenBank/DDBJ whole genome shotgun (WGS) entry which is preliminary data.</text>
</comment>
<dbReference type="InterPro" id="IPR000403">
    <property type="entry name" value="PI3/4_kinase_cat_dom"/>
</dbReference>
<keyword evidence="3" id="KW-0808">Transferase</keyword>
<dbReference type="Pfam" id="PF11522">
    <property type="entry name" value="Pik1"/>
    <property type="match status" value="1"/>
</dbReference>
<feature type="region of interest" description="Disordered" evidence="5">
    <location>
        <begin position="742"/>
        <end position="769"/>
    </location>
</feature>
<evidence type="ECO:0000256" key="5">
    <source>
        <dbReference type="SAM" id="MobiDB-lite"/>
    </source>
</evidence>
<dbReference type="InterPro" id="IPR049160">
    <property type="entry name" value="PI4KB-PIK1_PIK"/>
</dbReference>
<dbReference type="PROSITE" id="PS00916">
    <property type="entry name" value="PI3_4_KINASE_2"/>
    <property type="match status" value="1"/>
</dbReference>
<dbReference type="PROSITE" id="PS00915">
    <property type="entry name" value="PI3_4_KINASE_1"/>
    <property type="match status" value="1"/>
</dbReference>
<evidence type="ECO:0000313" key="8">
    <source>
        <dbReference type="EMBL" id="CAB5372829.1"/>
    </source>
</evidence>
<keyword evidence="4" id="KW-0418">Kinase</keyword>
<dbReference type="PROSITE" id="PS51545">
    <property type="entry name" value="PIK_HELICAL"/>
    <property type="match status" value="1"/>
</dbReference>
<comment type="catalytic activity">
    <reaction evidence="1">
        <text>a 1,2-diacyl-sn-glycero-3-phospho-(1D-myo-inositol) + ATP = a 1,2-diacyl-sn-glycero-3-phospho-(1D-myo-inositol 4-phosphate) + ADP + H(+)</text>
        <dbReference type="Rhea" id="RHEA:19877"/>
        <dbReference type="ChEBI" id="CHEBI:15378"/>
        <dbReference type="ChEBI" id="CHEBI:30616"/>
        <dbReference type="ChEBI" id="CHEBI:57880"/>
        <dbReference type="ChEBI" id="CHEBI:58178"/>
        <dbReference type="ChEBI" id="CHEBI:456216"/>
        <dbReference type="EC" id="2.7.1.67"/>
    </reaction>
</comment>
<feature type="compositionally biased region" description="Polar residues" evidence="5">
    <location>
        <begin position="550"/>
        <end position="566"/>
    </location>
</feature>
<reference evidence="8" key="1">
    <citation type="submission" date="2020-05" db="EMBL/GenBank/DDBJ databases">
        <authorList>
            <person name="Rincon C."/>
            <person name="Sanders R I."/>
            <person name="Robbins C."/>
            <person name="Chaturvedi A."/>
        </authorList>
    </citation>
    <scope>NUCLEOTIDE SEQUENCE</scope>
    <source>
        <strain evidence="8">CHB12</strain>
    </source>
</reference>
<protein>
    <recommendedName>
        <fullName evidence="2">1-phosphatidylinositol 4-kinase</fullName>
        <ecNumber evidence="2">2.7.1.67</ecNumber>
    </recommendedName>
</protein>
<feature type="compositionally biased region" description="Polar residues" evidence="5">
    <location>
        <begin position="303"/>
        <end position="315"/>
    </location>
</feature>
<evidence type="ECO:0000313" key="9">
    <source>
        <dbReference type="Proteomes" id="UP000684084"/>
    </source>
</evidence>
<feature type="region of interest" description="Disordered" evidence="5">
    <location>
        <begin position="209"/>
        <end position="260"/>
    </location>
</feature>
<dbReference type="GO" id="GO:0046854">
    <property type="term" value="P:phosphatidylinositol phosphate biosynthetic process"/>
    <property type="evidence" value="ECO:0007669"/>
    <property type="project" value="InterPro"/>
</dbReference>
<gene>
    <name evidence="8" type="ORF">CHRIB12_LOCUS13749</name>
</gene>
<feature type="region of interest" description="Disordered" evidence="5">
    <location>
        <begin position="296"/>
        <end position="338"/>
    </location>
</feature>
<feature type="region of interest" description="Disordered" evidence="5">
    <location>
        <begin position="350"/>
        <end position="396"/>
    </location>
</feature>
<dbReference type="FunFam" id="1.10.1070.11:FF:000016">
    <property type="entry name" value="PIK1p Phosphatidylinositol 4-kinase"/>
    <property type="match status" value="1"/>
</dbReference>
<feature type="domain" description="PIK helical" evidence="7">
    <location>
        <begin position="1"/>
        <end position="141"/>
    </location>
</feature>
<dbReference type="EMBL" id="CAGKOT010000031">
    <property type="protein sequence ID" value="CAB5372829.1"/>
    <property type="molecule type" value="Genomic_DNA"/>
</dbReference>
<dbReference type="InterPro" id="IPR021601">
    <property type="entry name" value="Phosphatidylino_kinase_fungi"/>
</dbReference>
<dbReference type="GO" id="GO:0005737">
    <property type="term" value="C:cytoplasm"/>
    <property type="evidence" value="ECO:0007669"/>
    <property type="project" value="TreeGrafter"/>
</dbReference>
<dbReference type="GO" id="GO:0004430">
    <property type="term" value="F:1-phosphatidylinositol 4-kinase activity"/>
    <property type="evidence" value="ECO:0007669"/>
    <property type="project" value="UniProtKB-EC"/>
</dbReference>
<dbReference type="PANTHER" id="PTHR10048">
    <property type="entry name" value="PHOSPHATIDYLINOSITOL KINASE"/>
    <property type="match status" value="1"/>
</dbReference>
<feature type="compositionally biased region" description="Basic and acidic residues" evidence="5">
    <location>
        <begin position="567"/>
        <end position="577"/>
    </location>
</feature>
<sequence length="1220" mass="136882">MSQLLLRLFQSEHFNSWMAIEYLFRYPDSVGIQHYLCNELKKFPMTEIEFFLPQLCFSVKNCSRRTLVYAIGCGVLSCEVHLLISRTTESVALECFILENCEKSTHMAILTLWYLQAYRSELSSNPFSPTFTVCKRVLNKCQEIVFGENLIEDDKTSLINRGMSPRQVRENTFPALVGIGAMLAGIAAPMLTKSAGQIAIAQGRRARAFNNTGNNGLARRRTHTGNVRTPKQSEFSKDEDSSNDQPENPATPPDLENNQNFIDDENIKNENTQNKTLLAKAETPDIQIVLDSPNTQEIEHEQISPSESPKINGQSIPDFIKGHKKSLSRSSSSSYPYRRNGVNTAAAFTSPSLDDLHKGSTSSLKKYISKGSKPRPQSADCSPSSVDHDDDDDYDDISIYRNSTEVSDSTLLDELEEYGPERQKRLLKGNYFRSEMQFLLALQDISTRLIIVPREARQSTLRAELTLLNHNLPAEICIPLWCPATTEKPYHHRVVRISPADAVVLNSADRVPYLLMVEVLEGEMKFDMSKLQTQKSLKRLHDEKKRKGSVNITLSSDSNKNANDVSKNTEEQSKEQSEDGSGNTDNAVIEVSESGKTEQENVNDKQEENDVSKSADEDKSSKTESDSERPVSPLSLSDTSNIITPIPRSLSTSSRSSKRTASIDKLPSIISAPLASVNETGLQELATDTVVRSTDSMLQPPKDNRIPSPVPFASYTSNTLHASHASHSSHVSHAPHVPSALSAPAVSAPAASPASSAPYTPTTPTLPESNSEYLKHVMNRRQSNSADEFAERMRTAAVMLAQLNVANHARTSSTGEPIQRTKADTEAIRQKIIKEMMCLEEERMMKMKTQGVTSGAGANGGEGGGGEMLEDEKKILIAVNKDDPSGIKEIIEIILIIPNFIFKFYQIQMLTFVQFHMKIHWSAAVFSEDWESKRERIRKASPYGHHPNWRLLSVIVKTGADLRQEQLACQLIREMQRIWQLEKVDVWVRYYRVLVTSDNSGLIETIENSISIHSIKKDAYAKKLNEKGFMFTLFDYFVKTYGDVSSDAFLRAQDNFMRSLAAYSLVCYILQVKDRHNGNLLLDTEGHLIHIDFGFMLSNSPGSVGFELAPFKLSQEYLDILGGVASEKFLEFKMLLRQAFFALRKHADNFVLLVEMMSKDSKLPCFVSGDLTATHLKDRFQLSLTEPQFEEYLEKLIMSSCCNVFTRLYDTFQYYSNGIL</sequence>
<dbReference type="Pfam" id="PF21245">
    <property type="entry name" value="PI4KB-PIK1_PIK"/>
    <property type="match status" value="1"/>
</dbReference>
<feature type="compositionally biased region" description="Low complexity" evidence="5">
    <location>
        <begin position="642"/>
        <end position="655"/>
    </location>
</feature>
<dbReference type="EC" id="2.7.1.67" evidence="2"/>
<dbReference type="OrthoDB" id="10264149at2759"/>
<organism evidence="8 9">
    <name type="scientific">Rhizophagus irregularis</name>
    <dbReference type="NCBI Taxonomy" id="588596"/>
    <lineage>
        <taxon>Eukaryota</taxon>
        <taxon>Fungi</taxon>
        <taxon>Fungi incertae sedis</taxon>
        <taxon>Mucoromycota</taxon>
        <taxon>Glomeromycotina</taxon>
        <taxon>Glomeromycetes</taxon>
        <taxon>Glomerales</taxon>
        <taxon>Glomeraceae</taxon>
        <taxon>Rhizophagus</taxon>
    </lineage>
</organism>
<feature type="domain" description="PI3K/PI4K catalytic" evidence="6">
    <location>
        <begin position="919"/>
        <end position="1205"/>
    </location>
</feature>
<accession>A0A915ZEA7</accession>
<dbReference type="Pfam" id="PF00454">
    <property type="entry name" value="PI3_PI4_kinase"/>
    <property type="match status" value="1"/>
</dbReference>
<evidence type="ECO:0000256" key="1">
    <source>
        <dbReference type="ARBA" id="ARBA00001686"/>
    </source>
</evidence>
<evidence type="ECO:0000256" key="3">
    <source>
        <dbReference type="ARBA" id="ARBA00022679"/>
    </source>
</evidence>
<dbReference type="CDD" id="cd05168">
    <property type="entry name" value="PI4Kc_III_beta"/>
    <property type="match status" value="1"/>
</dbReference>
<dbReference type="Proteomes" id="UP000684084">
    <property type="component" value="Unassembled WGS sequence"/>
</dbReference>
<dbReference type="VEuPathDB" id="FungiDB:RhiirFUN_020197"/>
<dbReference type="InterPro" id="IPR057754">
    <property type="entry name" value="PI4-kinase_beta/PIK1_cat"/>
</dbReference>
<proteinExistence type="predicted"/>
<dbReference type="SMART" id="SM00146">
    <property type="entry name" value="PI3Kc"/>
    <property type="match status" value="1"/>
</dbReference>